<sequence>MVNIFSQTKAAAINPLKSSQPLGAALAFLGIDRAIPLIHGSQGCASFGLVLLGRHFSETIPLRTTAMDEIVTVLGGAKRLEEAILTLKPRVKPQLIGICTSALVETRDDDIAGELLKMKGERAAELSGTEVVLASSPDFAGAMEEGWSTAVTALIEEITLPGEHPRDATKIAVLPGSNLTVADLEHLRETIEHFGLNPIILPDLSDSLGGIIPEQWVATTYGGTKVDEIRHLGSAIRCIAIGEQMRRPAEALKRITGVPYVLHGSLTGLKNADRFISLLAEISSEEAPLSIRRRRMQLQDAMLDGHFHLTGKRIAIGSDPDQLVQFIDFFTGMGAEVTVAVSTTGMSKALQSVSLETIHIGDLWNLEHLAAGADLLVTHSHGRQAADRLNIPLMRVGFPVFDRLGNQHKLTILYQGTRDLIYEAANIIQASQHQPNPGRTDSPLNMEV</sequence>
<dbReference type="InterPro" id="IPR050152">
    <property type="entry name" value="ChlB/BchB/BchZ"/>
</dbReference>
<dbReference type="eggNOG" id="COG2710">
    <property type="taxonomic scope" value="Bacteria"/>
</dbReference>
<dbReference type="Gene3D" id="3.40.50.1980">
    <property type="entry name" value="Nitrogenase molybdenum iron protein domain"/>
    <property type="match status" value="3"/>
</dbReference>
<dbReference type="PATRIC" id="fig|1028800.3.peg.5680"/>
<dbReference type="PANTHER" id="PTHR33712:SF7">
    <property type="entry name" value="LIGHT-INDEPENDENT PROTOCHLOROPHYLLIDE REDUCTASE SUBUNIT B"/>
    <property type="match status" value="1"/>
</dbReference>
<dbReference type="RefSeq" id="WP_041365309.1">
    <property type="nucleotide sequence ID" value="NZ_HG938354.1"/>
</dbReference>
<dbReference type="GO" id="GO:0016163">
    <property type="term" value="F:nitrogenase activity"/>
    <property type="evidence" value="ECO:0007669"/>
    <property type="project" value="InterPro"/>
</dbReference>
<comment type="pathway">
    <text evidence="2">Cofactor biosynthesis; Fe-Mo cofactor biosynthesis.</text>
</comment>
<accession>A0A068SZU1</accession>
<comment type="similarity">
    <text evidence="3 6">Belongs to the NifD/NifK/NifE/NifN family.</text>
</comment>
<dbReference type="PANTHER" id="PTHR33712">
    <property type="entry name" value="LIGHT-INDEPENDENT PROTOCHLOROPHYLLIDE REDUCTASE SUBUNIT B"/>
    <property type="match status" value="1"/>
</dbReference>
<evidence type="ECO:0000313" key="9">
    <source>
        <dbReference type="Proteomes" id="UP000028181"/>
    </source>
</evidence>
<evidence type="ECO:0000313" key="8">
    <source>
        <dbReference type="EMBL" id="CDN51722.1"/>
    </source>
</evidence>
<evidence type="ECO:0000256" key="4">
    <source>
        <dbReference type="ARBA" id="ARBA00013282"/>
    </source>
</evidence>
<keyword evidence="5 6" id="KW-0535">Nitrogen fixation</keyword>
<evidence type="ECO:0000256" key="5">
    <source>
        <dbReference type="ARBA" id="ARBA00023231"/>
    </source>
</evidence>
<evidence type="ECO:0000259" key="7">
    <source>
        <dbReference type="Pfam" id="PF00148"/>
    </source>
</evidence>
<gene>
    <name evidence="8" type="primary">nifN</name>
    <name evidence="8" type="ORF">RG540_PA10460</name>
</gene>
<dbReference type="InterPro" id="IPR005975">
    <property type="entry name" value="Nase_Mo-Fe_CF"/>
</dbReference>
<organism evidence="8 9">
    <name type="scientific">Neorhizobium galegae bv. orientalis str. HAMBI 540</name>
    <dbReference type="NCBI Taxonomy" id="1028800"/>
    <lineage>
        <taxon>Bacteria</taxon>
        <taxon>Pseudomonadati</taxon>
        <taxon>Pseudomonadota</taxon>
        <taxon>Alphaproteobacteria</taxon>
        <taxon>Hyphomicrobiales</taxon>
        <taxon>Rhizobiaceae</taxon>
        <taxon>Rhizobium/Agrobacterium group</taxon>
        <taxon>Neorhizobium</taxon>
    </lineage>
</organism>
<dbReference type="SUPFAM" id="SSF53807">
    <property type="entry name" value="Helical backbone' metal receptor"/>
    <property type="match status" value="1"/>
</dbReference>
<dbReference type="PROSITE" id="PS00699">
    <property type="entry name" value="NITROGENASE_1_1"/>
    <property type="match status" value="1"/>
</dbReference>
<dbReference type="InterPro" id="IPR000318">
    <property type="entry name" value="Nase_comp1_CS"/>
</dbReference>
<dbReference type="GO" id="GO:0065003">
    <property type="term" value="P:protein-containing complex assembly"/>
    <property type="evidence" value="ECO:0007669"/>
    <property type="project" value="InterPro"/>
</dbReference>
<geneLocation type="plasmid" evidence="9">
    <name>II</name>
</geneLocation>
<evidence type="ECO:0000256" key="1">
    <source>
        <dbReference type="ARBA" id="ARBA00003171"/>
    </source>
</evidence>
<evidence type="ECO:0000256" key="2">
    <source>
        <dbReference type="ARBA" id="ARBA00005155"/>
    </source>
</evidence>
<comment type="function">
    <text evidence="1">This protein may play a role in the biosynthesis of the prosthetic group of nitrogenase (FeMo cofactor).</text>
</comment>
<dbReference type="InterPro" id="IPR000510">
    <property type="entry name" value="Nase/OxRdtase_comp1"/>
</dbReference>
<dbReference type="HOGENOM" id="CLU_025876_2_0_5"/>
<dbReference type="OrthoDB" id="9800746at2"/>
<dbReference type="GeneID" id="24260262"/>
<dbReference type="UniPathway" id="UPA00782"/>
<reference evidence="9" key="1">
    <citation type="journal article" date="2014" name="BMC Genomics">
        <title>Genome sequencing of two Neorhizobium galegae strains reveals a noeT gene responsible for the unusual acetylation of the nodulation factors.</title>
        <authorList>
            <person name="Osterman J."/>
            <person name="Marsh J."/>
            <person name="Laine P.K."/>
            <person name="Zeng Z."/>
            <person name="Alatalo E."/>
            <person name="Sullivan J.T."/>
            <person name="Young J.P."/>
            <person name="Thomas-Oates J."/>
            <person name="Paulin L."/>
            <person name="Lindstrom K."/>
        </authorList>
    </citation>
    <scope>NUCLEOTIDE SEQUENCE [LARGE SCALE GENOMIC DNA]</scope>
    <source>
        <strain evidence="9">HAMBI 540</strain>
    </source>
</reference>
<evidence type="ECO:0000256" key="6">
    <source>
        <dbReference type="RuleBase" id="RU004021"/>
    </source>
</evidence>
<keyword evidence="9" id="KW-1185">Reference proteome</keyword>
<dbReference type="Pfam" id="PF00148">
    <property type="entry name" value="Oxidored_nitro"/>
    <property type="match status" value="1"/>
</dbReference>
<dbReference type="CDD" id="cd01966">
    <property type="entry name" value="Nitrogenase_NifN_1"/>
    <property type="match status" value="1"/>
</dbReference>
<evidence type="ECO:0000256" key="3">
    <source>
        <dbReference type="ARBA" id="ARBA00011002"/>
    </source>
</evidence>
<protein>
    <recommendedName>
        <fullName evidence="4">Nitrogenase iron-molybdenum cofactor biosynthesis protein NifN</fullName>
    </recommendedName>
</protein>
<feature type="domain" description="Nitrogenase/oxidoreductase component 1" evidence="7">
    <location>
        <begin position="19"/>
        <end position="428"/>
    </location>
</feature>
<dbReference type="NCBIfam" id="TIGR01285">
    <property type="entry name" value="nifN"/>
    <property type="match status" value="1"/>
</dbReference>
<dbReference type="Proteomes" id="UP000028181">
    <property type="component" value="Plasmid pHAMBI540a"/>
</dbReference>
<dbReference type="AlphaFoldDB" id="A0A068SZU1"/>
<proteinExistence type="inferred from homology"/>
<dbReference type="EMBL" id="HG938354">
    <property type="protein sequence ID" value="CDN51722.1"/>
    <property type="molecule type" value="Genomic_DNA"/>
</dbReference>
<dbReference type="KEGG" id="ngg:RG540_PA10460"/>
<dbReference type="Gene3D" id="6.10.250.1090">
    <property type="match status" value="1"/>
</dbReference>
<keyword evidence="8" id="KW-0614">Plasmid</keyword>
<name>A0A068SZU1_NEOGA</name>